<evidence type="ECO:0000256" key="5">
    <source>
        <dbReference type="ARBA" id="ARBA00023239"/>
    </source>
</evidence>
<dbReference type="Gene3D" id="3.10.200.10">
    <property type="entry name" value="Alpha carbonic anhydrase"/>
    <property type="match status" value="1"/>
</dbReference>
<dbReference type="EC" id="4.2.1.1" evidence="2"/>
<sequence>MKRTALKCILNPLMLSFCAFGFSMQTAIANAEANEPPLIDLGAELESMKGGGEKSKKHSMPAEAPKTPKAMERETREERVDKGGNVITSRSTASNQSKHKHADWRYSDKEGPRYWGELSPEYKQCKAGKNQSPINLKDKTALSTAGLPGLDIYYRDVPLKVINTGHTLKINYPLGSYIKLGTARYELLQFHFHTPSEHQKDGFNYPMEVHLVHRDGEGNYAVLGVIFQEGEENPALNILLKNLPKKVGKQEIHRRASLNPAKFLPGNTEFYKYSGSLTTPPCSEGVLWMVFKQPIDASAEQINKLNEIMGNNARPIQPNYARSLLKSWLEPTQQQEVLPYEFY</sequence>
<dbReference type="GO" id="GO:0008270">
    <property type="term" value="F:zinc ion binding"/>
    <property type="evidence" value="ECO:0007669"/>
    <property type="project" value="InterPro"/>
</dbReference>
<evidence type="ECO:0000256" key="7">
    <source>
        <dbReference type="SAM" id="MobiDB-lite"/>
    </source>
</evidence>
<reference evidence="9" key="1">
    <citation type="submission" date="2018-06" db="EMBL/GenBank/DDBJ databases">
        <authorList>
            <person name="Zhirakovskaya E."/>
        </authorList>
    </citation>
    <scope>NUCLEOTIDE SEQUENCE</scope>
</reference>
<dbReference type="PANTHER" id="PTHR18952">
    <property type="entry name" value="CARBONIC ANHYDRASE"/>
    <property type="match status" value="1"/>
</dbReference>
<evidence type="ECO:0000256" key="2">
    <source>
        <dbReference type="ARBA" id="ARBA00012925"/>
    </source>
</evidence>
<comment type="similarity">
    <text evidence="1">Belongs to the alpha-carbonic anhydrase family.</text>
</comment>
<evidence type="ECO:0000313" key="9">
    <source>
        <dbReference type="EMBL" id="VAW45634.1"/>
    </source>
</evidence>
<accession>A0A3B0WPM5</accession>
<evidence type="ECO:0000256" key="6">
    <source>
        <dbReference type="ARBA" id="ARBA00048348"/>
    </source>
</evidence>
<protein>
    <recommendedName>
        <fullName evidence="2">carbonic anhydrase</fullName>
        <ecNumber evidence="2">4.2.1.1</ecNumber>
    </recommendedName>
</protein>
<name>A0A3B0WPM5_9ZZZZ</name>
<keyword evidence="5 9" id="KW-0456">Lyase</keyword>
<dbReference type="InterPro" id="IPR001148">
    <property type="entry name" value="CA_dom"/>
</dbReference>
<proteinExistence type="inferred from homology"/>
<evidence type="ECO:0000259" key="8">
    <source>
        <dbReference type="PROSITE" id="PS51144"/>
    </source>
</evidence>
<dbReference type="AlphaFoldDB" id="A0A3B0WPM5"/>
<dbReference type="CDD" id="cd03124">
    <property type="entry name" value="alpha_CA_prokaryotic_like"/>
    <property type="match status" value="1"/>
</dbReference>
<dbReference type="PANTHER" id="PTHR18952:SF265">
    <property type="entry name" value="CARBONIC ANHYDRASE"/>
    <property type="match status" value="1"/>
</dbReference>
<dbReference type="GO" id="GO:0004089">
    <property type="term" value="F:carbonate dehydratase activity"/>
    <property type="evidence" value="ECO:0007669"/>
    <property type="project" value="UniProtKB-EC"/>
</dbReference>
<evidence type="ECO:0000256" key="3">
    <source>
        <dbReference type="ARBA" id="ARBA00022723"/>
    </source>
</evidence>
<dbReference type="PROSITE" id="PS51144">
    <property type="entry name" value="ALPHA_CA_2"/>
    <property type="match status" value="1"/>
</dbReference>
<dbReference type="SUPFAM" id="SSF51069">
    <property type="entry name" value="Carbonic anhydrase"/>
    <property type="match status" value="1"/>
</dbReference>
<dbReference type="Pfam" id="PF00194">
    <property type="entry name" value="Carb_anhydrase"/>
    <property type="match status" value="1"/>
</dbReference>
<feature type="domain" description="Alpha-carbonic anhydrase" evidence="8">
    <location>
        <begin position="102"/>
        <end position="341"/>
    </location>
</feature>
<keyword evidence="3" id="KW-0479">Metal-binding</keyword>
<keyword evidence="4" id="KW-0862">Zinc</keyword>
<dbReference type="InterPro" id="IPR036398">
    <property type="entry name" value="CA_dom_sf"/>
</dbReference>
<feature type="region of interest" description="Disordered" evidence="7">
    <location>
        <begin position="48"/>
        <end position="104"/>
    </location>
</feature>
<dbReference type="InterPro" id="IPR041891">
    <property type="entry name" value="Alpha_CA_prokaryot-like"/>
</dbReference>
<dbReference type="EMBL" id="UOFB01000097">
    <property type="protein sequence ID" value="VAW45634.1"/>
    <property type="molecule type" value="Genomic_DNA"/>
</dbReference>
<gene>
    <name evidence="9" type="ORF">MNBD_GAMMA04-511</name>
</gene>
<evidence type="ECO:0000256" key="4">
    <source>
        <dbReference type="ARBA" id="ARBA00022833"/>
    </source>
</evidence>
<dbReference type="SMART" id="SM01057">
    <property type="entry name" value="Carb_anhydrase"/>
    <property type="match status" value="1"/>
</dbReference>
<feature type="compositionally biased region" description="Polar residues" evidence="7">
    <location>
        <begin position="86"/>
        <end position="96"/>
    </location>
</feature>
<comment type="catalytic activity">
    <reaction evidence="6">
        <text>hydrogencarbonate + H(+) = CO2 + H2O</text>
        <dbReference type="Rhea" id="RHEA:10748"/>
        <dbReference type="ChEBI" id="CHEBI:15377"/>
        <dbReference type="ChEBI" id="CHEBI:15378"/>
        <dbReference type="ChEBI" id="CHEBI:16526"/>
        <dbReference type="ChEBI" id="CHEBI:17544"/>
        <dbReference type="EC" id="4.2.1.1"/>
    </reaction>
</comment>
<evidence type="ECO:0000256" key="1">
    <source>
        <dbReference type="ARBA" id="ARBA00010718"/>
    </source>
</evidence>
<feature type="compositionally biased region" description="Basic and acidic residues" evidence="7">
    <location>
        <begin position="69"/>
        <end position="82"/>
    </location>
</feature>
<dbReference type="InterPro" id="IPR023561">
    <property type="entry name" value="Carbonic_anhydrase_a-class"/>
</dbReference>
<organism evidence="9">
    <name type="scientific">hydrothermal vent metagenome</name>
    <dbReference type="NCBI Taxonomy" id="652676"/>
    <lineage>
        <taxon>unclassified sequences</taxon>
        <taxon>metagenomes</taxon>
        <taxon>ecological metagenomes</taxon>
    </lineage>
</organism>